<dbReference type="EMBL" id="CCRF01000035">
    <property type="protein sequence ID" value="CEE00739.1"/>
    <property type="molecule type" value="Genomic_DNA"/>
</dbReference>
<dbReference type="GeneID" id="92960039"/>
<sequence>MNVKDIANIRKQFKLDNHLLQVKDIFNVYIRKESSEIFYQECHPFPMLDREQQELFMLNFKKVLTGQLDVKLFELKFQAEAEAHSKDILYEAIQNDDVESWKSQMLLLVEKMVKDIQYEKDIVITFIRGEYYKPTKRTNEETEEHANDSVYTHPFILCSINRTEQPKKSLLFDFVELEFKANVVVDSIINLTSPMSGFLFPCFTENYTDINHILYSTGKANQPDYHIIEDVLNAEPVMTAQDDKAVFEEIVKEVVGEEVESSTLSNVYEEINRMMEEEEEQDIPKLDYKDVEQVLKASGVEDVNPEKVEMAFQKVIDDEKYELKATSLVPKSIKIQTKVANISISPQDLKYVKQVTVSGKRCILIEVDEDAVIEGFKLIPETLLS</sequence>
<evidence type="ECO:0000313" key="2">
    <source>
        <dbReference type="Proteomes" id="UP000040576"/>
    </source>
</evidence>
<organism evidence="1 2">
    <name type="scientific">Caldibacillus thermoamylovorans</name>
    <dbReference type="NCBI Taxonomy" id="35841"/>
    <lineage>
        <taxon>Bacteria</taxon>
        <taxon>Bacillati</taxon>
        <taxon>Bacillota</taxon>
        <taxon>Bacilli</taxon>
        <taxon>Bacillales</taxon>
        <taxon>Bacillaceae</taxon>
        <taxon>Caldibacillus</taxon>
    </lineage>
</organism>
<dbReference type="AlphaFoldDB" id="A0A090KQ03"/>
<proteinExistence type="predicted"/>
<accession>A0A090KQ03</accession>
<dbReference type="Proteomes" id="UP000040576">
    <property type="component" value="Unassembled WGS sequence"/>
</dbReference>
<name>A0A090KQ03_9BACI</name>
<keyword evidence="2" id="KW-1185">Reference proteome</keyword>
<dbReference type="InterPro" id="IPR025466">
    <property type="entry name" value="DUF4317"/>
</dbReference>
<evidence type="ECO:0008006" key="3">
    <source>
        <dbReference type="Google" id="ProtNLM"/>
    </source>
</evidence>
<protein>
    <recommendedName>
        <fullName evidence="3">DUF4317 domain-containing protein</fullName>
    </recommendedName>
</protein>
<reference evidence="1 2" key="1">
    <citation type="submission" date="2014-07" db="EMBL/GenBank/DDBJ databases">
        <authorList>
            <person name="Wibberg Daniel"/>
        </authorList>
    </citation>
    <scope>NUCLEOTIDE SEQUENCE [LARGE SCALE GENOMIC DNA]</scope>
</reference>
<dbReference type="Pfam" id="PF14199">
    <property type="entry name" value="DUF4317"/>
    <property type="match status" value="1"/>
</dbReference>
<dbReference type="RefSeq" id="WP_034768519.1">
    <property type="nucleotide sequence ID" value="NZ_CCRF01000035.1"/>
</dbReference>
<gene>
    <name evidence="1" type="ORF">BT1A1_0892</name>
</gene>
<evidence type="ECO:0000313" key="1">
    <source>
        <dbReference type="EMBL" id="CEE00739.1"/>
    </source>
</evidence>